<dbReference type="SUPFAM" id="SSF52121">
    <property type="entry name" value="Lumazine synthase"/>
    <property type="match status" value="1"/>
</dbReference>
<dbReference type="GO" id="GO:0000906">
    <property type="term" value="F:6,7-dimethyl-8-ribityllumazine synthase activity"/>
    <property type="evidence" value="ECO:0007669"/>
    <property type="project" value="UniProtKB-EC"/>
</dbReference>
<feature type="compositionally biased region" description="Low complexity" evidence="8">
    <location>
        <begin position="103"/>
        <end position="124"/>
    </location>
</feature>
<evidence type="ECO:0000256" key="3">
    <source>
        <dbReference type="ARBA" id="ARBA00012664"/>
    </source>
</evidence>
<keyword evidence="4 7" id="KW-0686">Riboflavin biosynthesis</keyword>
<dbReference type="EMBL" id="KI669498">
    <property type="protein sequence ID" value="OCF35515.1"/>
    <property type="molecule type" value="Genomic_DNA"/>
</dbReference>
<evidence type="ECO:0000256" key="1">
    <source>
        <dbReference type="ARBA" id="ARBA00004917"/>
    </source>
</evidence>
<dbReference type="OrthoDB" id="2965at2759"/>
<dbReference type="UniPathway" id="UPA00275">
    <property type="reaction ID" value="UER00404"/>
</dbReference>
<evidence type="ECO:0000256" key="4">
    <source>
        <dbReference type="ARBA" id="ARBA00022619"/>
    </source>
</evidence>
<dbReference type="PANTHER" id="PTHR21058">
    <property type="entry name" value="6,7-DIMETHYL-8-RIBITYLLUMAZINE SYNTHASE DMRL SYNTHASE LUMAZINE SYNTHASE"/>
    <property type="match status" value="1"/>
</dbReference>
<keyword evidence="10" id="KW-1185">Reference proteome</keyword>
<dbReference type="STRING" id="1296120.A0A1B9GX35"/>
<organism evidence="9 10">
    <name type="scientific">Kwoniella heveanensis BCC8398</name>
    <dbReference type="NCBI Taxonomy" id="1296120"/>
    <lineage>
        <taxon>Eukaryota</taxon>
        <taxon>Fungi</taxon>
        <taxon>Dikarya</taxon>
        <taxon>Basidiomycota</taxon>
        <taxon>Agaricomycotina</taxon>
        <taxon>Tremellomycetes</taxon>
        <taxon>Tremellales</taxon>
        <taxon>Cryptococcaceae</taxon>
        <taxon>Kwoniella</taxon>
    </lineage>
</organism>
<feature type="region of interest" description="Disordered" evidence="8">
    <location>
        <begin position="102"/>
        <end position="124"/>
    </location>
</feature>
<dbReference type="Gene3D" id="3.40.50.960">
    <property type="entry name" value="Lumazine/riboflavin synthase"/>
    <property type="match status" value="1"/>
</dbReference>
<dbReference type="NCBIfam" id="TIGR00114">
    <property type="entry name" value="lumazine-synth"/>
    <property type="match status" value="1"/>
</dbReference>
<name>A0A1B9GX35_9TREE</name>
<dbReference type="CDD" id="cd09209">
    <property type="entry name" value="Lumazine_synthase-I"/>
    <property type="match status" value="1"/>
</dbReference>
<dbReference type="PANTHER" id="PTHR21058:SF0">
    <property type="entry name" value="6,7-DIMETHYL-8-RIBITYLLUMAZINE SYNTHASE"/>
    <property type="match status" value="1"/>
</dbReference>
<evidence type="ECO:0000256" key="7">
    <source>
        <dbReference type="RuleBase" id="RU003795"/>
    </source>
</evidence>
<comment type="similarity">
    <text evidence="2 7">Belongs to the DMRL synthase family.</text>
</comment>
<evidence type="ECO:0000313" key="10">
    <source>
        <dbReference type="Proteomes" id="UP000092666"/>
    </source>
</evidence>
<dbReference type="EC" id="2.5.1.78" evidence="3 7"/>
<evidence type="ECO:0000256" key="8">
    <source>
        <dbReference type="SAM" id="MobiDB-lite"/>
    </source>
</evidence>
<sequence length="223" mass="23179">MSDPTIKGLPPPPKSYDGSSFRIAIVHARWNDAIIKALVDGTISKLKAQGVKEENIVVKSVPGSYELPFACRGLIEAGKTQSANAAPSMIASTTNLLSLIDNTTSTAPSGQTQSSSSSSAQQSSGASTAPFDAVIAIGCLIKGSTMHFEYICEAVTQGLMRVQLDSGTPVVFGVLTALTDDQALERAGIGRGEKGPGHNHGEDWGLAAVELASHAKDWSKGVL</sequence>
<dbReference type="AlphaFoldDB" id="A0A1B9GX35"/>
<keyword evidence="5 7" id="KW-0808">Transferase</keyword>
<reference evidence="10" key="2">
    <citation type="submission" date="2013-12" db="EMBL/GenBank/DDBJ databases">
        <title>Evolution of pathogenesis and genome organization in the Tremellales.</title>
        <authorList>
            <person name="Cuomo C."/>
            <person name="Litvintseva A."/>
            <person name="Heitman J."/>
            <person name="Chen Y."/>
            <person name="Sun S."/>
            <person name="Springer D."/>
            <person name="Dromer F."/>
            <person name="Young S."/>
            <person name="Zeng Q."/>
            <person name="Chapman S."/>
            <person name="Gujja S."/>
            <person name="Saif S."/>
            <person name="Birren B."/>
        </authorList>
    </citation>
    <scope>NUCLEOTIDE SEQUENCE [LARGE SCALE GENOMIC DNA]</scope>
    <source>
        <strain evidence="10">BCC8398</strain>
    </source>
</reference>
<dbReference type="Pfam" id="PF00885">
    <property type="entry name" value="DMRL_synthase"/>
    <property type="match status" value="2"/>
</dbReference>
<proteinExistence type="inferred from homology"/>
<dbReference type="FunFam" id="3.40.50.960:FF:000005">
    <property type="entry name" value="6,7-dimethyl-8-ribityllumazine synthase"/>
    <property type="match status" value="1"/>
</dbReference>
<protein>
    <recommendedName>
        <fullName evidence="3 7">6,7-dimethyl-8-ribityllumazine synthase</fullName>
        <shortName evidence="7">DMRL synthase</shortName>
        <ecNumber evidence="3 7">2.5.1.78</ecNumber>
    </recommendedName>
</protein>
<dbReference type="GO" id="GO:0005758">
    <property type="term" value="C:mitochondrial intermembrane space"/>
    <property type="evidence" value="ECO:0007669"/>
    <property type="project" value="TreeGrafter"/>
</dbReference>
<dbReference type="InterPro" id="IPR036467">
    <property type="entry name" value="LS/RS_sf"/>
</dbReference>
<evidence type="ECO:0000313" key="9">
    <source>
        <dbReference type="EMBL" id="OCF35515.1"/>
    </source>
</evidence>
<evidence type="ECO:0000256" key="2">
    <source>
        <dbReference type="ARBA" id="ARBA00007424"/>
    </source>
</evidence>
<dbReference type="GO" id="GO:0009231">
    <property type="term" value="P:riboflavin biosynthetic process"/>
    <property type="evidence" value="ECO:0007669"/>
    <property type="project" value="UniProtKB-UniPathway"/>
</dbReference>
<evidence type="ECO:0000256" key="6">
    <source>
        <dbReference type="ARBA" id="ARBA00048785"/>
    </source>
</evidence>
<comment type="catalytic activity">
    <reaction evidence="6 7">
        <text>(2S)-2-hydroxy-3-oxobutyl phosphate + 5-amino-6-(D-ribitylamino)uracil = 6,7-dimethyl-8-(1-D-ribityl)lumazine + phosphate + 2 H2O + H(+)</text>
        <dbReference type="Rhea" id="RHEA:26152"/>
        <dbReference type="ChEBI" id="CHEBI:15377"/>
        <dbReference type="ChEBI" id="CHEBI:15378"/>
        <dbReference type="ChEBI" id="CHEBI:15934"/>
        <dbReference type="ChEBI" id="CHEBI:43474"/>
        <dbReference type="ChEBI" id="CHEBI:58201"/>
        <dbReference type="ChEBI" id="CHEBI:58830"/>
        <dbReference type="EC" id="2.5.1.78"/>
    </reaction>
</comment>
<comment type="function">
    <text evidence="7">Catalyzes the formation of 6,7-dimethyl-8-ribityllumazine by condensation of 5-amino-6-(D-ribitylamino)uracil with 3,4-dihydroxy-2-butanone 4-phosphate. This is the penultimate step in the biosynthesis of riboflavin.</text>
</comment>
<dbReference type="GO" id="GO:0009349">
    <property type="term" value="C:riboflavin synthase complex"/>
    <property type="evidence" value="ECO:0007669"/>
    <property type="project" value="UniProtKB-UniRule"/>
</dbReference>
<evidence type="ECO:0000256" key="5">
    <source>
        <dbReference type="ARBA" id="ARBA00022679"/>
    </source>
</evidence>
<accession>A0A1B9GX35</accession>
<reference evidence="9 10" key="1">
    <citation type="submission" date="2013-07" db="EMBL/GenBank/DDBJ databases">
        <title>The Genome Sequence of Cryptococcus heveanensis BCC8398.</title>
        <authorList>
            <consortium name="The Broad Institute Genome Sequencing Platform"/>
            <person name="Cuomo C."/>
            <person name="Litvintseva A."/>
            <person name="Chen Y."/>
            <person name="Heitman J."/>
            <person name="Sun S."/>
            <person name="Springer D."/>
            <person name="Dromer F."/>
            <person name="Young S.K."/>
            <person name="Zeng Q."/>
            <person name="Gargeya S."/>
            <person name="Fitzgerald M."/>
            <person name="Abouelleil A."/>
            <person name="Alvarado L."/>
            <person name="Berlin A.M."/>
            <person name="Chapman S.B."/>
            <person name="Dewar J."/>
            <person name="Goldberg J."/>
            <person name="Griggs A."/>
            <person name="Gujja S."/>
            <person name="Hansen M."/>
            <person name="Howarth C."/>
            <person name="Imamovic A."/>
            <person name="Larimer J."/>
            <person name="McCowan C."/>
            <person name="Murphy C."/>
            <person name="Pearson M."/>
            <person name="Priest M."/>
            <person name="Roberts A."/>
            <person name="Saif S."/>
            <person name="Shea T."/>
            <person name="Sykes S."/>
            <person name="Wortman J."/>
            <person name="Nusbaum C."/>
            <person name="Birren B."/>
        </authorList>
    </citation>
    <scope>NUCLEOTIDE SEQUENCE [LARGE SCALE GENOMIC DNA]</scope>
    <source>
        <strain evidence="9 10">BCC8398</strain>
    </source>
</reference>
<dbReference type="InterPro" id="IPR034964">
    <property type="entry name" value="LS"/>
</dbReference>
<dbReference type="InterPro" id="IPR002180">
    <property type="entry name" value="LS/RS"/>
</dbReference>
<dbReference type="HAMAP" id="MF_00178">
    <property type="entry name" value="Lumazine_synth"/>
    <property type="match status" value="1"/>
</dbReference>
<gene>
    <name evidence="9" type="ORF">I316_02567</name>
</gene>
<comment type="pathway">
    <text evidence="1 7">Cofactor biosynthesis; riboflavin biosynthesis; riboflavin from 2-hydroxy-3-oxobutyl phosphate and 5-amino-6-(D-ribitylamino)uracil: step 1/2.</text>
</comment>
<dbReference type="Proteomes" id="UP000092666">
    <property type="component" value="Unassembled WGS sequence"/>
</dbReference>